<feature type="compositionally biased region" description="Low complexity" evidence="2">
    <location>
        <begin position="476"/>
        <end position="495"/>
    </location>
</feature>
<dbReference type="AlphaFoldDB" id="A0A7C8QIU4"/>
<protein>
    <submittedName>
        <fullName evidence="5">MutS protein msh4</fullName>
    </submittedName>
</protein>
<feature type="compositionally biased region" description="Low complexity" evidence="2">
    <location>
        <begin position="288"/>
        <end position="301"/>
    </location>
</feature>
<gene>
    <name evidence="5" type="primary">MSH4</name>
    <name evidence="5" type="ORF">TWF106_009412</name>
</gene>
<reference evidence="5 6" key="1">
    <citation type="submission" date="2019-06" db="EMBL/GenBank/DDBJ databases">
        <authorList>
            <person name="Palmer J.M."/>
        </authorList>
    </citation>
    <scope>NUCLEOTIDE SEQUENCE [LARGE SCALE GENOMIC DNA]</scope>
    <source>
        <strain evidence="5 6">TWF106</strain>
    </source>
</reference>
<organism evidence="5 6">
    <name type="scientific">Orbilia oligospora</name>
    <name type="common">Nematode-trapping fungus</name>
    <name type="synonym">Arthrobotrys oligospora</name>
    <dbReference type="NCBI Taxonomy" id="2813651"/>
    <lineage>
        <taxon>Eukaryota</taxon>
        <taxon>Fungi</taxon>
        <taxon>Dikarya</taxon>
        <taxon>Ascomycota</taxon>
        <taxon>Pezizomycotina</taxon>
        <taxon>Orbiliomycetes</taxon>
        <taxon>Orbiliales</taxon>
        <taxon>Orbiliaceae</taxon>
        <taxon>Orbilia</taxon>
    </lineage>
</organism>
<evidence type="ECO:0000259" key="3">
    <source>
        <dbReference type="Pfam" id="PF05188"/>
    </source>
</evidence>
<feature type="region of interest" description="Disordered" evidence="2">
    <location>
        <begin position="250"/>
        <end position="315"/>
    </location>
</feature>
<dbReference type="Pfam" id="PF05192">
    <property type="entry name" value="MutS_III"/>
    <property type="match status" value="1"/>
</dbReference>
<feature type="region of interest" description="Disordered" evidence="2">
    <location>
        <begin position="182"/>
        <end position="237"/>
    </location>
</feature>
<dbReference type="InterPro" id="IPR007860">
    <property type="entry name" value="DNA_mmatch_repair_MutS_con_dom"/>
</dbReference>
<dbReference type="SUPFAM" id="SSF53150">
    <property type="entry name" value="DNA repair protein MutS, domain II"/>
    <property type="match status" value="1"/>
</dbReference>
<feature type="domain" description="DNA mismatch repair protein MutS core" evidence="4">
    <location>
        <begin position="664"/>
        <end position="855"/>
    </location>
</feature>
<feature type="compositionally biased region" description="Low complexity" evidence="2">
    <location>
        <begin position="41"/>
        <end position="52"/>
    </location>
</feature>
<feature type="region of interest" description="Disordered" evidence="2">
    <location>
        <begin position="446"/>
        <end position="502"/>
    </location>
</feature>
<comment type="similarity">
    <text evidence="1">Belongs to the DNA mismatch repair MutS family.</text>
</comment>
<dbReference type="GO" id="GO:0005524">
    <property type="term" value="F:ATP binding"/>
    <property type="evidence" value="ECO:0007669"/>
    <property type="project" value="InterPro"/>
</dbReference>
<dbReference type="PANTHER" id="PTHR11361">
    <property type="entry name" value="DNA MISMATCH REPAIR PROTEIN MUTS FAMILY MEMBER"/>
    <property type="match status" value="1"/>
</dbReference>
<evidence type="ECO:0000256" key="1">
    <source>
        <dbReference type="ARBA" id="ARBA00006271"/>
    </source>
</evidence>
<dbReference type="GO" id="GO:0030983">
    <property type="term" value="F:mismatched DNA binding"/>
    <property type="evidence" value="ECO:0007669"/>
    <property type="project" value="InterPro"/>
</dbReference>
<feature type="domain" description="DNA mismatch repair protein MutS connector" evidence="3">
    <location>
        <begin position="506"/>
        <end position="636"/>
    </location>
</feature>
<dbReference type="Proteomes" id="UP000472727">
    <property type="component" value="Unassembled WGS sequence"/>
</dbReference>
<name>A0A7C8QIU4_ORBOL</name>
<evidence type="ECO:0000256" key="2">
    <source>
        <dbReference type="SAM" id="MobiDB-lite"/>
    </source>
</evidence>
<evidence type="ECO:0000259" key="4">
    <source>
        <dbReference type="Pfam" id="PF05192"/>
    </source>
</evidence>
<dbReference type="EMBL" id="WIWS01000062">
    <property type="protein sequence ID" value="KAF3213756.1"/>
    <property type="molecule type" value="Genomic_DNA"/>
</dbReference>
<feature type="compositionally biased region" description="Basic residues" evidence="2">
    <location>
        <begin position="451"/>
        <end position="461"/>
    </location>
</feature>
<dbReference type="SUPFAM" id="SSF48334">
    <property type="entry name" value="DNA repair protein MutS, domain III"/>
    <property type="match status" value="1"/>
</dbReference>
<dbReference type="GO" id="GO:0006298">
    <property type="term" value="P:mismatch repair"/>
    <property type="evidence" value="ECO:0007669"/>
    <property type="project" value="InterPro"/>
</dbReference>
<dbReference type="PANTHER" id="PTHR11361:SF21">
    <property type="entry name" value="MUTS PROTEIN HOMOLOG 4"/>
    <property type="match status" value="1"/>
</dbReference>
<sequence length="898" mass="98714">MTTMLKRILKGRNQTSKESPTPPAYNTYGFGNSADDRTVGTSFSTSSAMSAAPVDYRTSPPDVHTTSSAMSVAPAEYGEIRPDVDPSIFNTQAQRSPLRPYSGSQFPPLPEYNQSAPRNQYDAANEHQYKVPTPGSLVSPAAVDYTRGPLLPQSPYSHELGPPPISTPAAVSYSPGYSELYGSLNTQVHPPPQRPPQQYASYGNPGENVANQRPPYNYQEHNHAPPSPSTPKYAHQNETQRNQLRFENAYPQSGNSSASSLYSQPFSSVSNSTAPTSVYSPDRPNFVPNTPNTPNTPNNPNAYADSTTPSADDPNVSKFAVRLFCQRKRKEEDTHEELPRDIREFRIANLALIKLEAGGERYVLLDAVFGELDKAIAPLLEKHWYLTLNTKIEDHYVSGGKHVVAIGNIMVAYKGTQSTLYADFRKDDDYARFKLEMEYAMNTIRNSNNKSSRKIATHSHTPKMQSSRPQTTMSNRPGTRGAGARPPSRPRTAGSMSGGPSTSQQVICALTESRGVVAQVGLAFVNVSTAECTLCEICDSQTYVRTLHKLAVFDPLEILIPETILPPRTSKIPGIIQENLPGARLTTLPRKYYNESIGMDYISRLSFKSEVESVQVAISGKFYAISAAAAAIKHIELQYNIGFVGHSLRVRYQSSEGAMVIDFSTVQNLELIQNLRNPKSGDCLFGLLNNTVTPMGGRLLRSSILQPLTDTSILDDRLDAVEELATSEEMFFGTKKALQGFGDMDRLLTSLITVPANSSLKFSEKSINDVILLKKELASITPIHEALVGCSSKLLLAVRSLCSFEKVQVVQDLIDEAISPDAVWASTPVDLRHQRCYAVKVSSYNTQRLTVQILKLIMCKSGVNGLLDVARQTYKEATEDLHVLFQEIARVFAPTPPG</sequence>
<proteinExistence type="inferred from homology"/>
<dbReference type="InterPro" id="IPR036187">
    <property type="entry name" value="DNA_mismatch_repair_MutS_sf"/>
</dbReference>
<comment type="caution">
    <text evidence="5">The sequence shown here is derived from an EMBL/GenBank/DDBJ whole genome shotgun (WGS) entry which is preliminary data.</text>
</comment>
<feature type="region of interest" description="Disordered" evidence="2">
    <location>
        <begin position="1"/>
        <end position="69"/>
    </location>
</feature>
<dbReference type="Gene3D" id="1.10.1420.10">
    <property type="match status" value="1"/>
</dbReference>
<evidence type="ECO:0000313" key="5">
    <source>
        <dbReference type="EMBL" id="KAF3213756.1"/>
    </source>
</evidence>
<dbReference type="GO" id="GO:0007131">
    <property type="term" value="P:reciprocal meiotic recombination"/>
    <property type="evidence" value="ECO:0007669"/>
    <property type="project" value="TreeGrafter"/>
</dbReference>
<dbReference type="Pfam" id="PF05188">
    <property type="entry name" value="MutS_II"/>
    <property type="match status" value="1"/>
</dbReference>
<evidence type="ECO:0000313" key="6">
    <source>
        <dbReference type="Proteomes" id="UP000472727"/>
    </source>
</evidence>
<dbReference type="GO" id="GO:0005634">
    <property type="term" value="C:nucleus"/>
    <property type="evidence" value="ECO:0007669"/>
    <property type="project" value="TreeGrafter"/>
</dbReference>
<dbReference type="InterPro" id="IPR036678">
    <property type="entry name" value="MutS_con_dom_sf"/>
</dbReference>
<feature type="compositionally biased region" description="Polar residues" evidence="2">
    <location>
        <begin position="250"/>
        <end position="279"/>
    </location>
</feature>
<dbReference type="InterPro" id="IPR007696">
    <property type="entry name" value="DNA_mismatch_repair_MutS_core"/>
</dbReference>
<dbReference type="Gene3D" id="3.30.420.110">
    <property type="entry name" value="MutS, connector domain"/>
    <property type="match status" value="1"/>
</dbReference>
<dbReference type="GO" id="GO:0140664">
    <property type="term" value="F:ATP-dependent DNA damage sensor activity"/>
    <property type="evidence" value="ECO:0007669"/>
    <property type="project" value="InterPro"/>
</dbReference>
<dbReference type="InterPro" id="IPR045076">
    <property type="entry name" value="MutS"/>
</dbReference>
<feature type="region of interest" description="Disordered" evidence="2">
    <location>
        <begin position="93"/>
        <end position="116"/>
    </location>
</feature>
<accession>A0A7C8QIU4</accession>
<feature type="compositionally biased region" description="Polar residues" evidence="2">
    <location>
        <begin position="462"/>
        <end position="475"/>
    </location>
</feature>